<reference evidence="6 7" key="1">
    <citation type="journal article" date="2024" name="bioRxiv">
        <title>Comparative genomics of Cryptococcus and Kwoniella reveals pathogenesis evolution and contrasting karyotype dynamics via intercentromeric recombination or chromosome fusion.</title>
        <authorList>
            <person name="Coelho M.A."/>
            <person name="David-Palma M."/>
            <person name="Shea T."/>
            <person name="Bowers K."/>
            <person name="McGinley-Smith S."/>
            <person name="Mohammad A.W."/>
            <person name="Gnirke A."/>
            <person name="Yurkov A.M."/>
            <person name="Nowrousian M."/>
            <person name="Sun S."/>
            <person name="Cuomo C.A."/>
            <person name="Heitman J."/>
        </authorList>
    </citation>
    <scope>NUCLEOTIDE SEQUENCE [LARGE SCALE GENOMIC DNA]</scope>
    <source>
        <strain evidence="6 7">CBS 13917</strain>
    </source>
</reference>
<dbReference type="Proteomes" id="UP001388673">
    <property type="component" value="Unassembled WGS sequence"/>
</dbReference>
<dbReference type="InterPro" id="IPR053246">
    <property type="entry name" value="NS_splicing_regulatory_protein"/>
</dbReference>
<evidence type="ECO:0000313" key="6">
    <source>
        <dbReference type="EMBL" id="KAK8845395.1"/>
    </source>
</evidence>
<organism evidence="6 7">
    <name type="scientific">Kwoniella newhampshirensis</name>
    <dbReference type="NCBI Taxonomy" id="1651941"/>
    <lineage>
        <taxon>Eukaryota</taxon>
        <taxon>Fungi</taxon>
        <taxon>Dikarya</taxon>
        <taxon>Basidiomycota</taxon>
        <taxon>Agaricomycotina</taxon>
        <taxon>Tremellomycetes</taxon>
        <taxon>Tremellales</taxon>
        <taxon>Cryptococcaceae</taxon>
        <taxon>Kwoniella</taxon>
    </lineage>
</organism>
<comment type="caution">
    <text evidence="6">The sequence shown here is derived from an EMBL/GenBank/DDBJ whole genome shotgun (WGS) entry which is preliminary data.</text>
</comment>
<dbReference type="KEGG" id="kne:92183366"/>
<feature type="compositionally biased region" description="Low complexity" evidence="4">
    <location>
        <begin position="98"/>
        <end position="127"/>
    </location>
</feature>
<evidence type="ECO:0000256" key="1">
    <source>
        <dbReference type="ARBA" id="ARBA00010126"/>
    </source>
</evidence>
<evidence type="ECO:0000259" key="5">
    <source>
        <dbReference type="Pfam" id="PF09745"/>
    </source>
</evidence>
<name>A0AAW0YUR5_9TREE</name>
<dbReference type="PANTHER" id="PTHR47845">
    <property type="entry name" value="NUCLEAR SPECKLE SPLICING REGULATORY PROTEIN 1 HOMOLOG"/>
    <property type="match status" value="1"/>
</dbReference>
<protein>
    <recommendedName>
        <fullName evidence="5">Nuclear speckle splicing regulatory protein 1 N-terminal domain-containing protein</fullName>
    </recommendedName>
</protein>
<accession>A0AAW0YUR5</accession>
<dbReference type="AlphaFoldDB" id="A0AAW0YUR5"/>
<dbReference type="EMBL" id="JBCAWK010000012">
    <property type="protein sequence ID" value="KAK8845395.1"/>
    <property type="molecule type" value="Genomic_DNA"/>
</dbReference>
<comment type="similarity">
    <text evidence="1">Belongs to the NSRP1 family.</text>
</comment>
<dbReference type="RefSeq" id="XP_066800203.1">
    <property type="nucleotide sequence ID" value="XM_066949195.1"/>
</dbReference>
<evidence type="ECO:0000256" key="2">
    <source>
        <dbReference type="ARBA" id="ARBA00023054"/>
    </source>
</evidence>
<feature type="compositionally biased region" description="Basic and acidic residues" evidence="4">
    <location>
        <begin position="401"/>
        <end position="457"/>
    </location>
</feature>
<feature type="region of interest" description="Disordered" evidence="4">
    <location>
        <begin position="274"/>
        <end position="457"/>
    </location>
</feature>
<keyword evidence="7" id="KW-1185">Reference proteome</keyword>
<feature type="coiled-coil region" evidence="3">
    <location>
        <begin position="147"/>
        <end position="244"/>
    </location>
</feature>
<dbReference type="InterPro" id="IPR018612">
    <property type="entry name" value="NSRP1_N"/>
</dbReference>
<dbReference type="PANTHER" id="PTHR47845:SF1">
    <property type="entry name" value="NUCLEAR SPECKLE SPLICING REGULATORY PROTEIN 1 HOMOLOG"/>
    <property type="match status" value="1"/>
</dbReference>
<feature type="domain" description="Nuclear speckle splicing regulatory protein 1 N-terminal" evidence="5">
    <location>
        <begin position="131"/>
        <end position="247"/>
    </location>
</feature>
<evidence type="ECO:0000313" key="7">
    <source>
        <dbReference type="Proteomes" id="UP001388673"/>
    </source>
</evidence>
<feature type="region of interest" description="Disordered" evidence="4">
    <location>
        <begin position="1"/>
        <end position="145"/>
    </location>
</feature>
<dbReference type="Pfam" id="PF09745">
    <property type="entry name" value="NSRP1_N"/>
    <property type="match status" value="1"/>
</dbReference>
<feature type="compositionally biased region" description="Basic and acidic residues" evidence="4">
    <location>
        <begin position="128"/>
        <end position="145"/>
    </location>
</feature>
<evidence type="ECO:0000256" key="3">
    <source>
        <dbReference type="SAM" id="Coils"/>
    </source>
</evidence>
<evidence type="ECO:0000256" key="4">
    <source>
        <dbReference type="SAM" id="MobiDB-lite"/>
    </source>
</evidence>
<dbReference type="GO" id="GO:0000381">
    <property type="term" value="P:regulation of alternative mRNA splicing, via spliceosome"/>
    <property type="evidence" value="ECO:0007669"/>
    <property type="project" value="InterPro"/>
</dbReference>
<dbReference type="GeneID" id="92183366"/>
<proteinExistence type="inferred from homology"/>
<sequence>MSSNGTKLSFSFAAPPAKGGASTSTSLNGSGSSGGGKPLSNLELLMAKAKAPNAAPSSSSSSSKSTSTARPPPPRAAALFSEEDDDENDNRGPGSFKPPNLLHGGPSSSSSSLKRPSGPPGSSGLISRSERKAQEEARKIDQSIFDYDNHYDAMKLAEQNAEEAKKRETEERKPKYIESFLRAAETRRLDKLRAEEKMLARERENEGEEFEGKEKFVTGAYKKQMEEVRKAEEEEKKREEAIRKGQKGPGLTAFYKSMLDTDEAKHAAAVAATSGPSSVAGQGPSLAIKPPTAARNDNFDDREEYDPLLAREAKAAGSGNVADGRTSQKAGSTGIDEMSGKEVEINDEGEVVDKRSLLKAGLNIMKKPKPELPSSLLTSQRNKESLDGPYRSRAVGTAASHAERMERERKRLADQMREAAEKKQREEEERLRREDEEARKRREGDDGEAERKRLEAKERYLARKRAREEGKEQGNKKAKE</sequence>
<feature type="compositionally biased region" description="Low complexity" evidence="4">
    <location>
        <begin position="47"/>
        <end position="69"/>
    </location>
</feature>
<feature type="compositionally biased region" description="Low complexity" evidence="4">
    <location>
        <begin position="19"/>
        <end position="30"/>
    </location>
</feature>
<gene>
    <name evidence="6" type="ORF">IAR55_006108</name>
</gene>
<keyword evidence="2 3" id="KW-0175">Coiled coil</keyword>